<dbReference type="AlphaFoldDB" id="A0A1M4UE08"/>
<dbReference type="Proteomes" id="UP000184251">
    <property type="component" value="Unassembled WGS sequence"/>
</dbReference>
<organism evidence="3 4">
    <name type="scientific">Alkalibacter saccharofermentans DSM 14828</name>
    <dbReference type="NCBI Taxonomy" id="1120975"/>
    <lineage>
        <taxon>Bacteria</taxon>
        <taxon>Bacillati</taxon>
        <taxon>Bacillota</taxon>
        <taxon>Clostridia</taxon>
        <taxon>Eubacteriales</taxon>
        <taxon>Eubacteriaceae</taxon>
        <taxon>Alkalibacter</taxon>
    </lineage>
</organism>
<dbReference type="SUPFAM" id="SSF116726">
    <property type="entry name" value="TrkA C-terminal domain-like"/>
    <property type="match status" value="1"/>
</dbReference>
<dbReference type="STRING" id="1120975.SAMN02746064_00731"/>
<dbReference type="GO" id="GO:0006813">
    <property type="term" value="P:potassium ion transport"/>
    <property type="evidence" value="ECO:0007669"/>
    <property type="project" value="InterPro"/>
</dbReference>
<dbReference type="InterPro" id="IPR050721">
    <property type="entry name" value="Trk_Ktr_HKT_K-transport"/>
</dbReference>
<dbReference type="PANTHER" id="PTHR43833:SF7">
    <property type="entry name" value="KTR SYSTEM POTASSIUM UPTAKE PROTEIN C"/>
    <property type="match status" value="1"/>
</dbReference>
<dbReference type="InterPro" id="IPR006037">
    <property type="entry name" value="RCK_C"/>
</dbReference>
<dbReference type="Pfam" id="PF02254">
    <property type="entry name" value="TrkA_N"/>
    <property type="match status" value="1"/>
</dbReference>
<sequence>MMKQFAVLGIGRFGFSLASKLYDLGYDVLAIDKDEERIKAIADMVTHAVQADTTDIDTLKSIGLKNIDCAIVSIASDINASLMTVLNVQELEIPEIYAKAQNEQHAKVLHKIGIEKVFLPERDMGKRVAHYMVSNKILDLIELDPEHSIIEINALEQWGGKSLQDLKLRIKHGINVIAIKRGDELNISPVATDEIEAGDILVVVGDKRCLAKIKTDDGR</sequence>
<accession>A0A1M4UE08</accession>
<dbReference type="GO" id="GO:0008324">
    <property type="term" value="F:monoatomic cation transmembrane transporter activity"/>
    <property type="evidence" value="ECO:0007669"/>
    <property type="project" value="InterPro"/>
</dbReference>
<gene>
    <name evidence="3" type="ORF">SAMN02746064_00731</name>
</gene>
<dbReference type="Gene3D" id="3.30.70.1450">
    <property type="entry name" value="Regulator of K+ conductance, C-terminal domain"/>
    <property type="match status" value="1"/>
</dbReference>
<dbReference type="Gene3D" id="3.40.50.720">
    <property type="entry name" value="NAD(P)-binding Rossmann-like Domain"/>
    <property type="match status" value="1"/>
</dbReference>
<dbReference type="PROSITE" id="PS51202">
    <property type="entry name" value="RCK_C"/>
    <property type="match status" value="1"/>
</dbReference>
<evidence type="ECO:0000259" key="2">
    <source>
        <dbReference type="PROSITE" id="PS51202"/>
    </source>
</evidence>
<dbReference type="InterPro" id="IPR036291">
    <property type="entry name" value="NAD(P)-bd_dom_sf"/>
</dbReference>
<evidence type="ECO:0000313" key="3">
    <source>
        <dbReference type="EMBL" id="SHE54837.1"/>
    </source>
</evidence>
<name>A0A1M4UE08_9FIRM</name>
<dbReference type="RefSeq" id="WP_073269725.1">
    <property type="nucleotide sequence ID" value="NZ_FQTU01000003.1"/>
</dbReference>
<dbReference type="SUPFAM" id="SSF51735">
    <property type="entry name" value="NAD(P)-binding Rossmann-fold domains"/>
    <property type="match status" value="1"/>
</dbReference>
<dbReference type="InterPro" id="IPR003148">
    <property type="entry name" value="RCK_N"/>
</dbReference>
<dbReference type="PROSITE" id="PS51201">
    <property type="entry name" value="RCK_N"/>
    <property type="match status" value="1"/>
</dbReference>
<evidence type="ECO:0000313" key="4">
    <source>
        <dbReference type="Proteomes" id="UP000184251"/>
    </source>
</evidence>
<keyword evidence="4" id="KW-1185">Reference proteome</keyword>
<protein>
    <submittedName>
        <fullName evidence="3">Trk system potassium uptake protein TrkA</fullName>
    </submittedName>
</protein>
<reference evidence="3 4" key="1">
    <citation type="submission" date="2016-11" db="EMBL/GenBank/DDBJ databases">
        <authorList>
            <person name="Jaros S."/>
            <person name="Januszkiewicz K."/>
            <person name="Wedrychowicz H."/>
        </authorList>
    </citation>
    <scope>NUCLEOTIDE SEQUENCE [LARGE SCALE GENOMIC DNA]</scope>
    <source>
        <strain evidence="3 4">DSM 14828</strain>
    </source>
</reference>
<dbReference type="PANTHER" id="PTHR43833">
    <property type="entry name" value="POTASSIUM CHANNEL PROTEIN 2-RELATED-RELATED"/>
    <property type="match status" value="1"/>
</dbReference>
<feature type="domain" description="RCK C-terminal" evidence="2">
    <location>
        <begin position="135"/>
        <end position="219"/>
    </location>
</feature>
<feature type="domain" description="RCK N-terminal" evidence="1">
    <location>
        <begin position="2"/>
        <end position="118"/>
    </location>
</feature>
<evidence type="ECO:0000259" key="1">
    <source>
        <dbReference type="PROSITE" id="PS51201"/>
    </source>
</evidence>
<dbReference type="InterPro" id="IPR036721">
    <property type="entry name" value="RCK_C_sf"/>
</dbReference>
<dbReference type="Pfam" id="PF02080">
    <property type="entry name" value="TrkA_C"/>
    <property type="match status" value="1"/>
</dbReference>
<dbReference type="EMBL" id="FQTU01000003">
    <property type="protein sequence ID" value="SHE54837.1"/>
    <property type="molecule type" value="Genomic_DNA"/>
</dbReference>
<proteinExistence type="predicted"/>